<evidence type="ECO:0000313" key="3">
    <source>
        <dbReference type="Proteomes" id="UP000632740"/>
    </source>
</evidence>
<reference evidence="2" key="1">
    <citation type="submission" date="2021-01" db="EMBL/GenBank/DDBJ databases">
        <title>Whole genome shotgun sequence of Cellulomonas chitinilytica NBRC 110799.</title>
        <authorList>
            <person name="Komaki H."/>
            <person name="Tamura T."/>
        </authorList>
    </citation>
    <scope>NUCLEOTIDE SEQUENCE</scope>
    <source>
        <strain evidence="2">NBRC 110799</strain>
    </source>
</reference>
<accession>A0A919P2Z5</accession>
<proteinExistence type="predicted"/>
<organism evidence="2 3">
    <name type="scientific">Cellulomonas chitinilytica</name>
    <dbReference type="NCBI Taxonomy" id="398759"/>
    <lineage>
        <taxon>Bacteria</taxon>
        <taxon>Bacillati</taxon>
        <taxon>Actinomycetota</taxon>
        <taxon>Actinomycetes</taxon>
        <taxon>Micrococcales</taxon>
        <taxon>Cellulomonadaceae</taxon>
        <taxon>Cellulomonas</taxon>
    </lineage>
</organism>
<feature type="region of interest" description="Disordered" evidence="1">
    <location>
        <begin position="1"/>
        <end position="26"/>
    </location>
</feature>
<name>A0A919P2Z5_9CELL</name>
<dbReference type="Proteomes" id="UP000632740">
    <property type="component" value="Unassembled WGS sequence"/>
</dbReference>
<dbReference type="EMBL" id="BONK01000011">
    <property type="protein sequence ID" value="GIG22466.1"/>
    <property type="molecule type" value="Genomic_DNA"/>
</dbReference>
<evidence type="ECO:0000313" key="2">
    <source>
        <dbReference type="EMBL" id="GIG22466.1"/>
    </source>
</evidence>
<protein>
    <submittedName>
        <fullName evidence="2">Uncharacterized protein</fullName>
    </submittedName>
</protein>
<comment type="caution">
    <text evidence="2">The sequence shown here is derived from an EMBL/GenBank/DDBJ whole genome shotgun (WGS) entry which is preliminary data.</text>
</comment>
<sequence>MGPDNARGPRQRTRDLSTTTPIRAVSGGLAHTIRNDADRRARRRAAESVVGASNVKAALELHATLEHRAMRALLGMAVTAYDPGKAPAGKLACRYFGGREGIAEILGRPLPPEPLRSDMTSAATEARRARQRAFKIVEAVMRELREHRAMTVIVDAHNGRRAEYELHLDPRS</sequence>
<dbReference type="AlphaFoldDB" id="A0A919P2Z5"/>
<evidence type="ECO:0000256" key="1">
    <source>
        <dbReference type="SAM" id="MobiDB-lite"/>
    </source>
</evidence>
<gene>
    <name evidence="2" type="ORF">Cch01nite_31900</name>
</gene>
<keyword evidence="3" id="KW-1185">Reference proteome</keyword>